<feature type="domain" description="FAD-binding PCMH-type" evidence="9">
    <location>
        <begin position="36"/>
        <end position="263"/>
    </location>
</feature>
<dbReference type="Gene3D" id="3.30.465.10">
    <property type="match status" value="1"/>
</dbReference>
<feature type="domain" description="4Fe-4S ferredoxin-type" evidence="8">
    <location>
        <begin position="605"/>
        <end position="638"/>
    </location>
</feature>
<evidence type="ECO:0000256" key="6">
    <source>
        <dbReference type="ARBA" id="ARBA00023004"/>
    </source>
</evidence>
<dbReference type="InterPro" id="IPR016166">
    <property type="entry name" value="FAD-bd_PCMH"/>
</dbReference>
<sequence>MYGSDFNIELLSRGFKGEVYDDILRRALYATDASIYKEYPLAVVYPRDEQDVKILVDTCREKSISIIPRTAGTSLAGQCVGSGVVADMSKYMTRVLHLDLKNGIVKVQPGVIRDSLNEMLKPYGWFFGPNTSTSNRCMLGGMVANNSSGSTSIKYGVTRDKVLSIRGVLSNGEVIELSEGKAPHSIQSSMIELLSDTALVDDVQKNFPKRTIHRRNTGYALDVLIDQLDFGKGTDRLNLAKLISGSEGTLLLMTEITLKLDRLPPKEVAVICAHFTTIRQSMEAAKEVMKVSPYACELVDKIILDCTKENLEQRENRFFIEGDPEAILAVELRADEMGELQKAAETTIARLKEANLGYAFPVLWNEDAEKIWSLRAAGLGLLSNIPGPAKAIACIEDTAVDIEDLPDYIDEFDQMMEKFGQRSVHYAHAGAGEIHLRPILNLRELQGYKHLRQISTESARLVKKYNGSLSGEHGDGRVRAEFIEEFYGSRIYEAFLKVKQIFDPYNLFNPGKIVNAPPMDTSLREDPSTPLQTIDTFFDYGNEGGFLAAVEKCNGSGDCRKPFSTGGTMCPSYQATLDEKDTTRARANALREFVSGAANGKKGFAHPELKEVMDLCLACKGCTRECPSNVDMASMKSEWLYQYQSVHGKSLSTLFFGHFDLLARWASLLPSFSNALLENRITGDLIKRLVGIATQRKLPTFAKTPLQKQINKTLQKNPKDPVGSVYFFLDEFINYNEPRIGIKAIELLQRYGYEVKFVRHASSGRAMISKGLLPEARKVAERNVKIFSEIVNENVPLVGIEPSAILSFRDEYPRIVRQRLWEKAKRLAQNVLLLDEFFAREIKAGRLKKLYEEKDVKTVHVHGHCHQKALSSLRYTREVLEFFGYKVKIIPSGCCGMAGSFGYEKEHFDLSMKIGEMVLFPYLRSLNDMELVVAVGTSCRHQIADGVGRKALHWVEIVN</sequence>
<protein>
    <submittedName>
        <fullName evidence="10">Oxidoreductase</fullName>
    </submittedName>
</protein>
<evidence type="ECO:0000256" key="1">
    <source>
        <dbReference type="ARBA" id="ARBA00001974"/>
    </source>
</evidence>
<evidence type="ECO:0000256" key="5">
    <source>
        <dbReference type="ARBA" id="ARBA00023002"/>
    </source>
</evidence>
<keyword evidence="2" id="KW-0285">Flavoprotein</keyword>
<evidence type="ECO:0000259" key="8">
    <source>
        <dbReference type="PROSITE" id="PS51379"/>
    </source>
</evidence>
<dbReference type="GO" id="GO:0051536">
    <property type="term" value="F:iron-sulfur cluster binding"/>
    <property type="evidence" value="ECO:0007669"/>
    <property type="project" value="UniProtKB-KW"/>
</dbReference>
<dbReference type="GO" id="GO:0071949">
    <property type="term" value="F:FAD binding"/>
    <property type="evidence" value="ECO:0007669"/>
    <property type="project" value="InterPro"/>
</dbReference>
<dbReference type="OrthoDB" id="9767256at2"/>
<dbReference type="Proteomes" id="UP000286715">
    <property type="component" value="Unassembled WGS sequence"/>
</dbReference>
<evidence type="ECO:0000256" key="2">
    <source>
        <dbReference type="ARBA" id="ARBA00022630"/>
    </source>
</evidence>
<proteinExistence type="predicted"/>
<dbReference type="InterPro" id="IPR036318">
    <property type="entry name" value="FAD-bd_PCMH-like_sf"/>
</dbReference>
<dbReference type="InterPro" id="IPR016164">
    <property type="entry name" value="FAD-linked_Oxase-like_C"/>
</dbReference>
<evidence type="ECO:0000256" key="7">
    <source>
        <dbReference type="ARBA" id="ARBA00023014"/>
    </source>
</evidence>
<keyword evidence="5" id="KW-0560">Oxidoreductase</keyword>
<evidence type="ECO:0000256" key="3">
    <source>
        <dbReference type="ARBA" id="ARBA00022723"/>
    </source>
</evidence>
<evidence type="ECO:0000313" key="11">
    <source>
        <dbReference type="Proteomes" id="UP000286715"/>
    </source>
</evidence>
<organism evidence="10 11">
    <name type="scientific">Thermaurantimonas aggregans</name>
    <dbReference type="NCBI Taxonomy" id="2173829"/>
    <lineage>
        <taxon>Bacteria</taxon>
        <taxon>Pseudomonadati</taxon>
        <taxon>Bacteroidota</taxon>
        <taxon>Flavobacteriia</taxon>
        <taxon>Flavobacteriales</taxon>
        <taxon>Schleiferiaceae</taxon>
        <taxon>Thermaurantimonas</taxon>
    </lineage>
</organism>
<dbReference type="Pfam" id="PF01565">
    <property type="entry name" value="FAD_binding_4"/>
    <property type="match status" value="1"/>
</dbReference>
<dbReference type="SUPFAM" id="SSF46548">
    <property type="entry name" value="alpha-helical ferredoxin"/>
    <property type="match status" value="1"/>
</dbReference>
<evidence type="ECO:0000259" key="9">
    <source>
        <dbReference type="PROSITE" id="PS51387"/>
    </source>
</evidence>
<dbReference type="PROSITE" id="PS51387">
    <property type="entry name" value="FAD_PCMH"/>
    <property type="match status" value="1"/>
</dbReference>
<comment type="caution">
    <text evidence="10">The sequence shown here is derived from an EMBL/GenBank/DDBJ whole genome shotgun (WGS) entry which is preliminary data.</text>
</comment>
<dbReference type="GO" id="GO:1903457">
    <property type="term" value="P:lactate catabolic process"/>
    <property type="evidence" value="ECO:0007669"/>
    <property type="project" value="TreeGrafter"/>
</dbReference>
<dbReference type="InterPro" id="IPR017900">
    <property type="entry name" value="4Fe4S_Fe_S_CS"/>
</dbReference>
<dbReference type="GO" id="GO:0008720">
    <property type="term" value="F:D-lactate dehydrogenase (NAD+) activity"/>
    <property type="evidence" value="ECO:0007669"/>
    <property type="project" value="TreeGrafter"/>
</dbReference>
<dbReference type="PROSITE" id="PS00198">
    <property type="entry name" value="4FE4S_FER_1"/>
    <property type="match status" value="1"/>
</dbReference>
<dbReference type="AlphaFoldDB" id="A0A401XJK8"/>
<dbReference type="PANTHER" id="PTHR11748">
    <property type="entry name" value="D-LACTATE DEHYDROGENASE"/>
    <property type="match status" value="1"/>
</dbReference>
<dbReference type="InterPro" id="IPR016171">
    <property type="entry name" value="Vanillyl_alc_oxidase_C-sub2"/>
</dbReference>
<dbReference type="PANTHER" id="PTHR11748:SF119">
    <property type="entry name" value="D-2-HYDROXYGLUTARATE DEHYDROGENASE"/>
    <property type="match status" value="1"/>
</dbReference>
<comment type="cofactor">
    <cofactor evidence="1">
        <name>FAD</name>
        <dbReference type="ChEBI" id="CHEBI:57692"/>
    </cofactor>
</comment>
<dbReference type="PROSITE" id="PS51379">
    <property type="entry name" value="4FE4S_FER_2"/>
    <property type="match status" value="1"/>
</dbReference>
<dbReference type="RefSeq" id="WP_124397239.1">
    <property type="nucleotide sequence ID" value="NZ_BHZE01000004.1"/>
</dbReference>
<keyword evidence="11" id="KW-1185">Reference proteome</keyword>
<dbReference type="GO" id="GO:0004458">
    <property type="term" value="F:D-lactate dehydrogenase (cytochrome) activity"/>
    <property type="evidence" value="ECO:0007669"/>
    <property type="project" value="TreeGrafter"/>
</dbReference>
<keyword evidence="7" id="KW-0411">Iron-sulfur</keyword>
<dbReference type="Pfam" id="PF13534">
    <property type="entry name" value="Fer4_17"/>
    <property type="match status" value="1"/>
</dbReference>
<reference evidence="10 11" key="1">
    <citation type="submission" date="2018-11" db="EMBL/GenBank/DDBJ databases">
        <title>Schleiferia aggregans sp. nov., a moderately thermophilic heterotrophic bacterium isolated from microbial mats at a terrestrial hot spring.</title>
        <authorList>
            <person name="Iino T."/>
            <person name="Ohkuma M."/>
            <person name="Haruta S."/>
        </authorList>
    </citation>
    <scope>NUCLEOTIDE SEQUENCE [LARGE SCALE GENOMIC DNA]</scope>
    <source>
        <strain evidence="10 11">LA</strain>
    </source>
</reference>
<dbReference type="InterPro" id="IPR016169">
    <property type="entry name" value="FAD-bd_PCMH_sub2"/>
</dbReference>
<dbReference type="InterPro" id="IPR006094">
    <property type="entry name" value="Oxid_FAD_bind_N"/>
</dbReference>
<keyword evidence="4" id="KW-0274">FAD</keyword>
<dbReference type="SUPFAM" id="SSF55103">
    <property type="entry name" value="FAD-linked oxidases, C-terminal domain"/>
    <property type="match status" value="1"/>
</dbReference>
<dbReference type="EMBL" id="BHZE01000004">
    <property type="protein sequence ID" value="GCD77183.1"/>
    <property type="molecule type" value="Genomic_DNA"/>
</dbReference>
<keyword evidence="6" id="KW-0408">Iron</keyword>
<dbReference type="InterPro" id="IPR004113">
    <property type="entry name" value="FAD-bd_oxidored_4_C"/>
</dbReference>
<dbReference type="InterPro" id="IPR017896">
    <property type="entry name" value="4Fe4S_Fe-S-bd"/>
</dbReference>
<accession>A0A401XJK8</accession>
<keyword evidence="3" id="KW-0479">Metal-binding</keyword>
<evidence type="ECO:0000313" key="10">
    <source>
        <dbReference type="EMBL" id="GCD77183.1"/>
    </source>
</evidence>
<dbReference type="Gene3D" id="3.30.70.2740">
    <property type="match status" value="1"/>
</dbReference>
<evidence type="ECO:0000256" key="4">
    <source>
        <dbReference type="ARBA" id="ARBA00022827"/>
    </source>
</evidence>
<dbReference type="Pfam" id="PF02913">
    <property type="entry name" value="FAD-oxidase_C"/>
    <property type="match status" value="1"/>
</dbReference>
<dbReference type="SUPFAM" id="SSF56176">
    <property type="entry name" value="FAD-binding/transporter-associated domain-like"/>
    <property type="match status" value="1"/>
</dbReference>
<dbReference type="GO" id="GO:0046872">
    <property type="term" value="F:metal ion binding"/>
    <property type="evidence" value="ECO:0007669"/>
    <property type="project" value="UniProtKB-KW"/>
</dbReference>
<name>A0A401XJK8_9FLAO</name>
<dbReference type="Gene3D" id="1.10.45.10">
    <property type="entry name" value="Vanillyl-alcohol Oxidase, Chain A, domain 4"/>
    <property type="match status" value="1"/>
</dbReference>
<gene>
    <name evidence="10" type="ORF">JCM31826_06650</name>
</gene>